<name>A0A1A9I0X0_9BACT</name>
<evidence type="ECO:0000313" key="2">
    <source>
        <dbReference type="Proteomes" id="UP000077667"/>
    </source>
</evidence>
<dbReference type="SUPFAM" id="SSF109854">
    <property type="entry name" value="DinB/YfiT-like putative metalloenzymes"/>
    <property type="match status" value="1"/>
</dbReference>
<dbReference type="RefSeq" id="WP_067753690.1">
    <property type="nucleotide sequence ID" value="NZ_CP015772.1"/>
</dbReference>
<dbReference type="KEGG" id="nia:A8C56_06775"/>
<reference evidence="1 2" key="1">
    <citation type="submission" date="2016-05" db="EMBL/GenBank/DDBJ databases">
        <title>Niabella ginsenosidivorans BS26 whole genome sequencing.</title>
        <authorList>
            <person name="Im W.T."/>
            <person name="Siddiqi M.Z."/>
        </authorList>
    </citation>
    <scope>NUCLEOTIDE SEQUENCE [LARGE SCALE GENOMIC DNA]</scope>
    <source>
        <strain evidence="1 2">BS26</strain>
    </source>
</reference>
<gene>
    <name evidence="1" type="ORF">A8C56_06775</name>
</gene>
<dbReference type="STRING" id="1176587.A8C56_06775"/>
<dbReference type="OrthoDB" id="68731at2"/>
<organism evidence="1 2">
    <name type="scientific">Niabella ginsenosidivorans</name>
    <dbReference type="NCBI Taxonomy" id="1176587"/>
    <lineage>
        <taxon>Bacteria</taxon>
        <taxon>Pseudomonadati</taxon>
        <taxon>Bacteroidota</taxon>
        <taxon>Chitinophagia</taxon>
        <taxon>Chitinophagales</taxon>
        <taxon>Chitinophagaceae</taxon>
        <taxon>Niabella</taxon>
    </lineage>
</organism>
<dbReference type="InterPro" id="IPR034660">
    <property type="entry name" value="DinB/YfiT-like"/>
</dbReference>
<evidence type="ECO:0000313" key="1">
    <source>
        <dbReference type="EMBL" id="ANH80719.1"/>
    </source>
</evidence>
<dbReference type="Pfam" id="PF07609">
    <property type="entry name" value="DUF1572"/>
    <property type="match status" value="1"/>
</dbReference>
<dbReference type="InterPro" id="IPR011466">
    <property type="entry name" value="DUF1572"/>
</dbReference>
<accession>A0A1A9I0X0</accession>
<dbReference type="Gene3D" id="1.20.120.450">
    <property type="entry name" value="dinb family like domain"/>
    <property type="match status" value="1"/>
</dbReference>
<sequence length="176" mass="20616">MNGTIFLKSAIRQFKDYKLLAEKTFAQLKDEDFYHHPDSANNTLAVNITHLHGNMLSRWTRFLTEDGEKEWRRRDEEFEEQELDRKKLMQLWEEGWACLLNALAALKPDDLDQTIYIRTQPHTVIEAIHRQLTHYAYHVGQIVFIGKQIKGAQWQSLSISRGGSAAYNQQLKSDQQ</sequence>
<dbReference type="AlphaFoldDB" id="A0A1A9I0X0"/>
<evidence type="ECO:0008006" key="3">
    <source>
        <dbReference type="Google" id="ProtNLM"/>
    </source>
</evidence>
<protein>
    <recommendedName>
        <fullName evidence="3">DUF1572 domain-containing protein</fullName>
    </recommendedName>
</protein>
<dbReference type="Proteomes" id="UP000077667">
    <property type="component" value="Chromosome"/>
</dbReference>
<proteinExistence type="predicted"/>
<dbReference type="EMBL" id="CP015772">
    <property type="protein sequence ID" value="ANH80719.1"/>
    <property type="molecule type" value="Genomic_DNA"/>
</dbReference>
<keyword evidence="2" id="KW-1185">Reference proteome</keyword>